<dbReference type="Proteomes" id="UP000649829">
    <property type="component" value="Unassembled WGS sequence"/>
</dbReference>
<sequence>MIRALLLWAASASAGFGACPEGRAPFPPFYTDAALFEGALAATGHEAPAPDPVRAVTVPHHLEVPELIALGLRRAGGAPRRIVVLFPDHFRGLRRHLGTTTRGFETLLGPVPADPAAQALIDSGLAEDACIFDRDHGVRAVLPFLARLHPGVPVLPLAIGIGSGPAEWEAAADALAPLVDAGTLLVQATDFSHYLPHHLARQRDQQVLNLMAAGDLDAIAALRQPDHVDSLGALWVTSRLMAAQGMAPVVIANRNLQEGHRDFIAETTSYVVALYQPPGADPGPAPGDTPVYMLGGDFFTGRALTPLLADAHVADRVAAAARQATRGLPLVLNLEGVLLEEVPAGLEHLTLGMPAALAVAMAESLGVAGFGLANNHANDLGVSGRAATRAALAEAGIAFAGPGEALDLPGLRIVALSDLDGQGGQLTDAALDALVSDPGVPVLAFVHWGEEWVTAPSDRERDLALAMSRRGVAAVVGAHPHAAGAGVSVVNGGDTGVVHSLGNFLFDQRPPAASGALVEVRTFPQGTLFLRQIPLPPLYEIARGR</sequence>
<proteinExistence type="inferred from homology"/>
<dbReference type="Pfam" id="PF01875">
    <property type="entry name" value="Memo"/>
    <property type="match status" value="1"/>
</dbReference>
<name>A0A917SYZ1_9RHOB</name>
<dbReference type="Pfam" id="PF09587">
    <property type="entry name" value="PGA_cap"/>
    <property type="match status" value="2"/>
</dbReference>
<accession>A0A917SYZ1</accession>
<dbReference type="SUPFAM" id="SSF53213">
    <property type="entry name" value="LigB-like"/>
    <property type="match status" value="1"/>
</dbReference>
<feature type="domain" description="Capsule synthesis protein CapA" evidence="2">
    <location>
        <begin position="291"/>
        <end position="508"/>
    </location>
</feature>
<dbReference type="NCBIfam" id="TIGR04336">
    <property type="entry name" value="AmmeMemoSam_B"/>
    <property type="match status" value="1"/>
</dbReference>
<reference evidence="3" key="2">
    <citation type="submission" date="2020-09" db="EMBL/GenBank/DDBJ databases">
        <authorList>
            <person name="Sun Q."/>
            <person name="Zhou Y."/>
        </authorList>
    </citation>
    <scope>NUCLEOTIDE SEQUENCE</scope>
    <source>
        <strain evidence="3">CGMCC 1.6293</strain>
    </source>
</reference>
<protein>
    <recommendedName>
        <fullName evidence="2">Capsule synthesis protein CapA domain-containing protein</fullName>
    </recommendedName>
</protein>
<dbReference type="PROSITE" id="PS51257">
    <property type="entry name" value="PROKAR_LIPOPROTEIN"/>
    <property type="match status" value="1"/>
</dbReference>
<dbReference type="InterPro" id="IPR029052">
    <property type="entry name" value="Metallo-depent_PP-like"/>
</dbReference>
<keyword evidence="4" id="KW-1185">Reference proteome</keyword>
<evidence type="ECO:0000259" key="2">
    <source>
        <dbReference type="SMART" id="SM00854"/>
    </source>
</evidence>
<gene>
    <name evidence="3" type="ORF">GCM10011534_27610</name>
</gene>
<evidence type="ECO:0000313" key="3">
    <source>
        <dbReference type="EMBL" id="GGM04288.1"/>
    </source>
</evidence>
<dbReference type="Gene3D" id="3.40.830.10">
    <property type="entry name" value="LigB-like"/>
    <property type="match status" value="1"/>
</dbReference>
<dbReference type="CDD" id="cd07361">
    <property type="entry name" value="MEMO_like"/>
    <property type="match status" value="1"/>
</dbReference>
<comment type="caution">
    <text evidence="3">The sequence shown here is derived from an EMBL/GenBank/DDBJ whole genome shotgun (WGS) entry which is preliminary data.</text>
</comment>
<reference evidence="3" key="1">
    <citation type="journal article" date="2014" name="Int. J. Syst. Evol. Microbiol.">
        <title>Complete genome sequence of Corynebacterium casei LMG S-19264T (=DSM 44701T), isolated from a smear-ripened cheese.</title>
        <authorList>
            <consortium name="US DOE Joint Genome Institute (JGI-PGF)"/>
            <person name="Walter F."/>
            <person name="Albersmeier A."/>
            <person name="Kalinowski J."/>
            <person name="Ruckert C."/>
        </authorList>
    </citation>
    <scope>NUCLEOTIDE SEQUENCE</scope>
    <source>
        <strain evidence="3">CGMCC 1.6293</strain>
    </source>
</reference>
<dbReference type="PANTHER" id="PTHR33393:SF13">
    <property type="entry name" value="PGA BIOSYNTHESIS PROTEIN CAPA"/>
    <property type="match status" value="1"/>
</dbReference>
<dbReference type="InterPro" id="IPR002737">
    <property type="entry name" value="MEMO1_fam"/>
</dbReference>
<dbReference type="InterPro" id="IPR019079">
    <property type="entry name" value="Capsule_synth_CapA"/>
</dbReference>
<dbReference type="SUPFAM" id="SSF56300">
    <property type="entry name" value="Metallo-dependent phosphatases"/>
    <property type="match status" value="1"/>
</dbReference>
<evidence type="ECO:0000256" key="1">
    <source>
        <dbReference type="ARBA" id="ARBA00005662"/>
    </source>
</evidence>
<dbReference type="PANTHER" id="PTHR33393">
    <property type="entry name" value="POLYGLUTAMINE SYNTHESIS ACCESSORY PROTEIN RV0574C-RELATED"/>
    <property type="match status" value="1"/>
</dbReference>
<dbReference type="AlphaFoldDB" id="A0A917SYZ1"/>
<dbReference type="SMART" id="SM00854">
    <property type="entry name" value="PGA_cap"/>
    <property type="match status" value="1"/>
</dbReference>
<dbReference type="EMBL" id="BMLF01000002">
    <property type="protein sequence ID" value="GGM04288.1"/>
    <property type="molecule type" value="Genomic_DNA"/>
</dbReference>
<dbReference type="InterPro" id="IPR052169">
    <property type="entry name" value="CW_Biosynth-Accessory"/>
</dbReference>
<evidence type="ECO:0000313" key="4">
    <source>
        <dbReference type="Proteomes" id="UP000649829"/>
    </source>
</evidence>
<comment type="similarity">
    <text evidence="1">Belongs to the CapA family.</text>
</comment>
<organism evidence="3 4">
    <name type="scientific">Pseudooceanicola nanhaiensis</name>
    <dbReference type="NCBI Taxonomy" id="375761"/>
    <lineage>
        <taxon>Bacteria</taxon>
        <taxon>Pseudomonadati</taxon>
        <taxon>Pseudomonadota</taxon>
        <taxon>Alphaproteobacteria</taxon>
        <taxon>Rhodobacterales</taxon>
        <taxon>Paracoccaceae</taxon>
        <taxon>Pseudooceanicola</taxon>
    </lineage>
</organism>
<dbReference type="RefSeq" id="WP_028287407.1">
    <property type="nucleotide sequence ID" value="NZ_BMLF01000002.1"/>
</dbReference>